<comment type="caution">
    <text evidence="2">The sequence shown here is derived from an EMBL/GenBank/DDBJ whole genome shotgun (WGS) entry which is preliminary data.</text>
</comment>
<accession>A0A2I0KWR8</accession>
<gene>
    <name evidence="2" type="ORF">CRG98_006700</name>
</gene>
<evidence type="ECO:0000313" key="3">
    <source>
        <dbReference type="Proteomes" id="UP000233551"/>
    </source>
</evidence>
<protein>
    <submittedName>
        <fullName evidence="2">Uncharacterized protein</fullName>
    </submittedName>
</protein>
<name>A0A2I0KWR8_PUNGR</name>
<dbReference type="EMBL" id="PGOL01000305">
    <property type="protein sequence ID" value="PKI72898.1"/>
    <property type="molecule type" value="Genomic_DNA"/>
</dbReference>
<dbReference type="AlphaFoldDB" id="A0A2I0KWR8"/>
<reference evidence="2 3" key="1">
    <citation type="submission" date="2017-11" db="EMBL/GenBank/DDBJ databases">
        <title>De-novo sequencing of pomegranate (Punica granatum L.) genome.</title>
        <authorList>
            <person name="Akparov Z."/>
            <person name="Amiraslanov A."/>
            <person name="Hajiyeva S."/>
            <person name="Abbasov M."/>
            <person name="Kaur K."/>
            <person name="Hamwieh A."/>
            <person name="Solovyev V."/>
            <person name="Salamov A."/>
            <person name="Braich B."/>
            <person name="Kosarev P."/>
            <person name="Mahmoud A."/>
            <person name="Hajiyev E."/>
            <person name="Babayeva S."/>
            <person name="Izzatullayeva V."/>
            <person name="Mammadov A."/>
            <person name="Mammadov A."/>
            <person name="Sharifova S."/>
            <person name="Ojaghi J."/>
            <person name="Eynullazada K."/>
            <person name="Bayramov B."/>
            <person name="Abdulazimova A."/>
            <person name="Shahmuradov I."/>
        </authorList>
    </citation>
    <scope>NUCLEOTIDE SEQUENCE [LARGE SCALE GENOMIC DNA]</scope>
    <source>
        <strain evidence="3">cv. AG2017</strain>
        <tissue evidence="2">Leaf</tissue>
    </source>
</reference>
<organism evidence="2 3">
    <name type="scientific">Punica granatum</name>
    <name type="common">Pomegranate</name>
    <dbReference type="NCBI Taxonomy" id="22663"/>
    <lineage>
        <taxon>Eukaryota</taxon>
        <taxon>Viridiplantae</taxon>
        <taxon>Streptophyta</taxon>
        <taxon>Embryophyta</taxon>
        <taxon>Tracheophyta</taxon>
        <taxon>Spermatophyta</taxon>
        <taxon>Magnoliopsida</taxon>
        <taxon>eudicotyledons</taxon>
        <taxon>Gunneridae</taxon>
        <taxon>Pentapetalae</taxon>
        <taxon>rosids</taxon>
        <taxon>malvids</taxon>
        <taxon>Myrtales</taxon>
        <taxon>Lythraceae</taxon>
        <taxon>Punica</taxon>
    </lineage>
</organism>
<feature type="region of interest" description="Disordered" evidence="1">
    <location>
        <begin position="1"/>
        <end position="42"/>
    </location>
</feature>
<dbReference type="Proteomes" id="UP000233551">
    <property type="component" value="Unassembled WGS sequence"/>
</dbReference>
<proteinExistence type="predicted"/>
<keyword evidence="3" id="KW-1185">Reference proteome</keyword>
<feature type="compositionally biased region" description="Polar residues" evidence="1">
    <location>
        <begin position="1"/>
        <end position="12"/>
    </location>
</feature>
<sequence length="130" mass="14780">MDPGDRSTSATNRGGLHHFEPVPIGYDAHGVQRPHTPSARDPNTIWGLSHVLTRLVSMRMMTRVRTRETRLDNHPGARPVPWLSRGPFCPLEIRRFSQTRFPALTSPHHFNFGFGHSNYTVCRLPELLSC</sequence>
<evidence type="ECO:0000256" key="1">
    <source>
        <dbReference type="SAM" id="MobiDB-lite"/>
    </source>
</evidence>
<evidence type="ECO:0000313" key="2">
    <source>
        <dbReference type="EMBL" id="PKI72898.1"/>
    </source>
</evidence>